<evidence type="ECO:0000313" key="1">
    <source>
        <dbReference type="EMBL" id="KKR13387.1"/>
    </source>
</evidence>
<dbReference type="Proteomes" id="UP000034690">
    <property type="component" value="Unassembled WGS sequence"/>
</dbReference>
<name>A0A0G0RI98_9BACT</name>
<comment type="caution">
    <text evidence="1">The sequence shown here is derived from an EMBL/GenBank/DDBJ whole genome shotgun (WGS) entry which is preliminary data.</text>
</comment>
<sequence>MLSKALLAELKLILKEEFNLEFNDDEVAKLARNLVGYFSLLAKIHYRNQENEANHA</sequence>
<organism evidence="1 2">
    <name type="scientific">Candidatus Woesebacteria bacterium GW2011_GWA1_39_21b</name>
    <dbReference type="NCBI Taxonomy" id="1618551"/>
    <lineage>
        <taxon>Bacteria</taxon>
        <taxon>Candidatus Woeseibacteriota</taxon>
    </lineage>
</organism>
<dbReference type="EMBL" id="LBWQ01000018">
    <property type="protein sequence ID" value="KKR13387.1"/>
    <property type="molecule type" value="Genomic_DNA"/>
</dbReference>
<dbReference type="AlphaFoldDB" id="A0A0G0RI98"/>
<reference evidence="1 2" key="1">
    <citation type="journal article" date="2015" name="Nature">
        <title>rRNA introns, odd ribosomes, and small enigmatic genomes across a large radiation of phyla.</title>
        <authorList>
            <person name="Brown C.T."/>
            <person name="Hug L.A."/>
            <person name="Thomas B.C."/>
            <person name="Sharon I."/>
            <person name="Castelle C.J."/>
            <person name="Singh A."/>
            <person name="Wilkins M.J."/>
            <person name="Williams K.H."/>
            <person name="Banfield J.F."/>
        </authorList>
    </citation>
    <scope>NUCLEOTIDE SEQUENCE [LARGE SCALE GENOMIC DNA]</scope>
</reference>
<proteinExistence type="predicted"/>
<protein>
    <submittedName>
        <fullName evidence="1">Uncharacterized protein</fullName>
    </submittedName>
</protein>
<gene>
    <name evidence="1" type="ORF">UT40_C0018G0032</name>
</gene>
<evidence type="ECO:0000313" key="2">
    <source>
        <dbReference type="Proteomes" id="UP000034690"/>
    </source>
</evidence>
<accession>A0A0G0RI98</accession>